<name>A0A383EXS1_9ZZZZ</name>
<dbReference type="InterPro" id="IPR002104">
    <property type="entry name" value="Integrase_catalytic"/>
</dbReference>
<dbReference type="PROSITE" id="PS51898">
    <property type="entry name" value="TYR_RECOMBINASE"/>
    <property type="match status" value="1"/>
</dbReference>
<reference evidence="3" key="1">
    <citation type="submission" date="2018-05" db="EMBL/GenBank/DDBJ databases">
        <authorList>
            <person name="Lanie J.A."/>
            <person name="Ng W.-L."/>
            <person name="Kazmierczak K.M."/>
            <person name="Andrzejewski T.M."/>
            <person name="Davidsen T.M."/>
            <person name="Wayne K.J."/>
            <person name="Tettelin H."/>
            <person name="Glass J.I."/>
            <person name="Rusch D."/>
            <person name="Podicherti R."/>
            <person name="Tsui H.-C.T."/>
            <person name="Winkler M.E."/>
        </authorList>
    </citation>
    <scope>NUCLEOTIDE SEQUENCE</scope>
</reference>
<dbReference type="GO" id="GO:0003677">
    <property type="term" value="F:DNA binding"/>
    <property type="evidence" value="ECO:0007669"/>
    <property type="project" value="InterPro"/>
</dbReference>
<dbReference type="InterPro" id="IPR050090">
    <property type="entry name" value="Tyrosine_recombinase_XerCD"/>
</dbReference>
<gene>
    <name evidence="3" type="ORF">METZ01_LOCUS514531</name>
</gene>
<dbReference type="InterPro" id="IPR011010">
    <property type="entry name" value="DNA_brk_join_enz"/>
</dbReference>
<organism evidence="3">
    <name type="scientific">marine metagenome</name>
    <dbReference type="NCBI Taxonomy" id="408172"/>
    <lineage>
        <taxon>unclassified sequences</taxon>
        <taxon>metagenomes</taxon>
        <taxon>ecological metagenomes</taxon>
    </lineage>
</organism>
<evidence type="ECO:0000313" key="3">
    <source>
        <dbReference type="EMBL" id="SVE61677.1"/>
    </source>
</evidence>
<dbReference type="AlphaFoldDB" id="A0A383EXS1"/>
<evidence type="ECO:0000259" key="2">
    <source>
        <dbReference type="PROSITE" id="PS51898"/>
    </source>
</evidence>
<dbReference type="InterPro" id="IPR013762">
    <property type="entry name" value="Integrase-like_cat_sf"/>
</dbReference>
<dbReference type="EMBL" id="UINC01229808">
    <property type="protein sequence ID" value="SVE61677.1"/>
    <property type="molecule type" value="Genomic_DNA"/>
</dbReference>
<accession>A0A383EXS1</accession>
<dbReference type="CDD" id="cd01189">
    <property type="entry name" value="INT_ICEBs1_C_like"/>
    <property type="match status" value="1"/>
</dbReference>
<dbReference type="Pfam" id="PF00589">
    <property type="entry name" value="Phage_integrase"/>
    <property type="match status" value="1"/>
</dbReference>
<feature type="non-terminal residue" evidence="3">
    <location>
        <position position="1"/>
    </location>
</feature>
<feature type="non-terminal residue" evidence="3">
    <location>
        <position position="228"/>
    </location>
</feature>
<proteinExistence type="predicted"/>
<dbReference type="GO" id="GO:0006310">
    <property type="term" value="P:DNA recombination"/>
    <property type="evidence" value="ECO:0007669"/>
    <property type="project" value="UniProtKB-KW"/>
</dbReference>
<protein>
    <recommendedName>
        <fullName evidence="2">Tyr recombinase domain-containing protein</fullName>
    </recommendedName>
</protein>
<dbReference type="GO" id="GO:0015074">
    <property type="term" value="P:DNA integration"/>
    <property type="evidence" value="ECO:0007669"/>
    <property type="project" value="InterPro"/>
</dbReference>
<keyword evidence="1" id="KW-0233">DNA recombination</keyword>
<sequence length="228" mass="25270">TCFALDVSVDDVERFLARQAERLSSRYVAMQRNVLAQAYRWAQRNRRLDWNPAQLSTSPASSPVRAGSVLSPEQAQRLLKAAEGDRLHALWAVMLGVGLRPGEALALTWECVDLDVEPAVIHVRSYLRKGPDGMYLGALKTHNSARSLDAPTFVAESLNAHRQSRQSPSEGPWRDLVFLSTKGTPQGHRNVRRALRQLCETAGLPPLTLYDLRRTAGSLLVDAGVHLE</sequence>
<dbReference type="Gene3D" id="1.10.443.10">
    <property type="entry name" value="Intergrase catalytic core"/>
    <property type="match status" value="1"/>
</dbReference>
<dbReference type="SUPFAM" id="SSF56349">
    <property type="entry name" value="DNA breaking-rejoining enzymes"/>
    <property type="match status" value="1"/>
</dbReference>
<feature type="domain" description="Tyr recombinase" evidence="2">
    <location>
        <begin position="65"/>
        <end position="228"/>
    </location>
</feature>
<dbReference type="PANTHER" id="PTHR30349">
    <property type="entry name" value="PHAGE INTEGRASE-RELATED"/>
    <property type="match status" value="1"/>
</dbReference>
<evidence type="ECO:0000256" key="1">
    <source>
        <dbReference type="ARBA" id="ARBA00023172"/>
    </source>
</evidence>